<proteinExistence type="predicted"/>
<evidence type="ECO:0000313" key="2">
    <source>
        <dbReference type="EMBL" id="MFC1572931.1"/>
    </source>
</evidence>
<name>A0ABV6YLB8_UNCEI</name>
<feature type="non-terminal residue" evidence="3">
    <location>
        <position position="68"/>
    </location>
</feature>
<dbReference type="Proteomes" id="UP001593833">
    <property type="component" value="Unassembled WGS sequence"/>
</dbReference>
<evidence type="ECO:0000313" key="4">
    <source>
        <dbReference type="Proteomes" id="UP001593833"/>
    </source>
</evidence>
<evidence type="ECO:0000256" key="1">
    <source>
        <dbReference type="SAM" id="MobiDB-lite"/>
    </source>
</evidence>
<organism evidence="3 4">
    <name type="scientific">Eiseniibacteriota bacterium</name>
    <dbReference type="NCBI Taxonomy" id="2212470"/>
    <lineage>
        <taxon>Bacteria</taxon>
        <taxon>Candidatus Eiseniibacteriota</taxon>
    </lineage>
</organism>
<feature type="compositionally biased region" description="Basic and acidic residues" evidence="1">
    <location>
        <begin position="19"/>
        <end position="35"/>
    </location>
</feature>
<dbReference type="EMBL" id="JBHPKH010000052">
    <property type="protein sequence ID" value="MFC1572941.1"/>
    <property type="molecule type" value="Genomic_DNA"/>
</dbReference>
<protein>
    <submittedName>
        <fullName evidence="3">Uncharacterized protein</fullName>
    </submittedName>
</protein>
<evidence type="ECO:0000313" key="3">
    <source>
        <dbReference type="EMBL" id="MFC1572941.1"/>
    </source>
</evidence>
<feature type="region of interest" description="Disordered" evidence="1">
    <location>
        <begin position="19"/>
        <end position="58"/>
    </location>
</feature>
<sequence length="68" mass="7351">MGVGKHVAPVEGCFRRVPEGNLSAERDGGELEHHLGSFASSPVAASPDRQDHGIGASTPWMRNDCFYR</sequence>
<keyword evidence="4" id="KW-1185">Reference proteome</keyword>
<dbReference type="EMBL" id="JBHPKH010000052">
    <property type="protein sequence ID" value="MFC1572931.1"/>
    <property type="molecule type" value="Genomic_DNA"/>
</dbReference>
<gene>
    <name evidence="2" type="ORF">ACFL6M_04955</name>
    <name evidence="3" type="ORF">ACFL6M_05005</name>
</gene>
<accession>A0ABV6YLB8</accession>
<comment type="caution">
    <text evidence="3">The sequence shown here is derived from an EMBL/GenBank/DDBJ whole genome shotgun (WGS) entry which is preliminary data.</text>
</comment>
<reference evidence="3 4" key="1">
    <citation type="submission" date="2024-09" db="EMBL/GenBank/DDBJ databases">
        <authorList>
            <person name="D'Angelo T."/>
        </authorList>
    </citation>
    <scope>NUCLEOTIDE SEQUENCE [LARGE SCALE GENOMIC DNA]</scope>
    <source>
        <strain evidence="3">SAG AM-320-E07</strain>
    </source>
</reference>